<dbReference type="Proteomes" id="UP000011618">
    <property type="component" value="Unassembled WGS sequence"/>
</dbReference>
<evidence type="ECO:0000313" key="2">
    <source>
        <dbReference type="Proteomes" id="UP000011618"/>
    </source>
</evidence>
<protein>
    <submittedName>
        <fullName evidence="1">Uncharacterized protein</fullName>
    </submittedName>
</protein>
<reference evidence="1 2" key="1">
    <citation type="journal article" date="2014" name="PLoS Genet.">
        <title>Phylogenetically driven sequencing of extremely halophilic archaea reveals strategies for static and dynamic osmo-response.</title>
        <authorList>
            <person name="Becker E.A."/>
            <person name="Seitzer P.M."/>
            <person name="Tritt A."/>
            <person name="Larsen D."/>
            <person name="Krusor M."/>
            <person name="Yao A.I."/>
            <person name="Wu D."/>
            <person name="Madern D."/>
            <person name="Eisen J.A."/>
            <person name="Darling A.E."/>
            <person name="Facciotti M.T."/>
        </authorList>
    </citation>
    <scope>NUCLEOTIDE SEQUENCE [LARGE SCALE GENOMIC DNA]</scope>
    <source>
        <strain evidence="1 2">DSM 3751</strain>
    </source>
</reference>
<dbReference type="AlphaFoldDB" id="L9Z5H8"/>
<gene>
    <name evidence="1" type="ORF">C487_03673</name>
</gene>
<proteinExistence type="predicted"/>
<evidence type="ECO:0000313" key="1">
    <source>
        <dbReference type="EMBL" id="ELY81161.1"/>
    </source>
</evidence>
<organism evidence="1 2">
    <name type="scientific">Natrinema pallidum DSM 3751</name>
    <dbReference type="NCBI Taxonomy" id="1227495"/>
    <lineage>
        <taxon>Archaea</taxon>
        <taxon>Methanobacteriati</taxon>
        <taxon>Methanobacteriota</taxon>
        <taxon>Stenosarchaea group</taxon>
        <taxon>Halobacteria</taxon>
        <taxon>Halobacteriales</taxon>
        <taxon>Natrialbaceae</taxon>
        <taxon>Natrinema</taxon>
    </lineage>
</organism>
<name>L9Z5H8_9EURY</name>
<accession>L9Z5H8</accession>
<comment type="caution">
    <text evidence="1">The sequence shown here is derived from an EMBL/GenBank/DDBJ whole genome shotgun (WGS) entry which is preliminary data.</text>
</comment>
<dbReference type="EMBL" id="AOII01000028">
    <property type="protein sequence ID" value="ELY81161.1"/>
    <property type="molecule type" value="Genomic_DNA"/>
</dbReference>
<sequence length="74" mass="8555">MLTEIRKAVRYSSQPLLEYGPELSEPCPSPERVTVPLLERNEDGLNYCSAMMDFIIMSIIVFHIKKMAFTIFDQ</sequence>